<dbReference type="PANTHER" id="PTHR24198:SF165">
    <property type="entry name" value="ANKYRIN REPEAT-CONTAINING PROTEIN-RELATED"/>
    <property type="match status" value="1"/>
</dbReference>
<feature type="repeat" description="ANK" evidence="3">
    <location>
        <begin position="119"/>
        <end position="151"/>
    </location>
</feature>
<dbReference type="SMART" id="SM00248">
    <property type="entry name" value="ANK"/>
    <property type="match status" value="5"/>
</dbReference>
<gene>
    <name evidence="4" type="ORF">M409DRAFT_31014</name>
</gene>
<dbReference type="AlphaFoldDB" id="A0A6A6BY53"/>
<keyword evidence="2 3" id="KW-0040">ANK repeat</keyword>
<dbReference type="Pfam" id="PF12796">
    <property type="entry name" value="Ank_2"/>
    <property type="match status" value="2"/>
</dbReference>
<dbReference type="OrthoDB" id="21416at2759"/>
<dbReference type="Proteomes" id="UP000799537">
    <property type="component" value="Unassembled WGS sequence"/>
</dbReference>
<dbReference type="PROSITE" id="PS50088">
    <property type="entry name" value="ANK_REPEAT"/>
    <property type="match status" value="1"/>
</dbReference>
<dbReference type="SUPFAM" id="SSF48403">
    <property type="entry name" value="Ankyrin repeat"/>
    <property type="match status" value="1"/>
</dbReference>
<dbReference type="PANTHER" id="PTHR24198">
    <property type="entry name" value="ANKYRIN REPEAT AND PROTEIN KINASE DOMAIN-CONTAINING PROTEIN"/>
    <property type="match status" value="1"/>
</dbReference>
<dbReference type="PROSITE" id="PS50297">
    <property type="entry name" value="ANK_REP_REGION"/>
    <property type="match status" value="1"/>
</dbReference>
<name>A0A6A6BY53_ZASCE</name>
<dbReference type="RefSeq" id="XP_033659371.1">
    <property type="nucleotide sequence ID" value="XM_033810161.1"/>
</dbReference>
<protein>
    <submittedName>
        <fullName evidence="4">Uncharacterized protein</fullName>
    </submittedName>
</protein>
<evidence type="ECO:0000313" key="5">
    <source>
        <dbReference type="Proteomes" id="UP000799537"/>
    </source>
</evidence>
<dbReference type="InterPro" id="IPR036770">
    <property type="entry name" value="Ankyrin_rpt-contain_sf"/>
</dbReference>
<evidence type="ECO:0000256" key="2">
    <source>
        <dbReference type="ARBA" id="ARBA00023043"/>
    </source>
</evidence>
<keyword evidence="1" id="KW-0677">Repeat</keyword>
<reference evidence="4" key="1">
    <citation type="journal article" date="2020" name="Stud. Mycol.">
        <title>101 Dothideomycetes genomes: a test case for predicting lifestyles and emergence of pathogens.</title>
        <authorList>
            <person name="Haridas S."/>
            <person name="Albert R."/>
            <person name="Binder M."/>
            <person name="Bloem J."/>
            <person name="Labutti K."/>
            <person name="Salamov A."/>
            <person name="Andreopoulos B."/>
            <person name="Baker S."/>
            <person name="Barry K."/>
            <person name="Bills G."/>
            <person name="Bluhm B."/>
            <person name="Cannon C."/>
            <person name="Castanera R."/>
            <person name="Culley D."/>
            <person name="Daum C."/>
            <person name="Ezra D."/>
            <person name="Gonzalez J."/>
            <person name="Henrissat B."/>
            <person name="Kuo A."/>
            <person name="Liang C."/>
            <person name="Lipzen A."/>
            <person name="Lutzoni F."/>
            <person name="Magnuson J."/>
            <person name="Mondo S."/>
            <person name="Nolan M."/>
            <person name="Ohm R."/>
            <person name="Pangilinan J."/>
            <person name="Park H.-J."/>
            <person name="Ramirez L."/>
            <person name="Alfaro M."/>
            <person name="Sun H."/>
            <person name="Tritt A."/>
            <person name="Yoshinaga Y."/>
            <person name="Zwiers L.-H."/>
            <person name="Turgeon B."/>
            <person name="Goodwin S."/>
            <person name="Spatafora J."/>
            <person name="Crous P."/>
            <person name="Grigoriev I."/>
        </authorList>
    </citation>
    <scope>NUCLEOTIDE SEQUENCE</scope>
    <source>
        <strain evidence="4">ATCC 36951</strain>
    </source>
</reference>
<dbReference type="GeneID" id="54563433"/>
<sequence>MRFVITLIRKAWKKKHRLRYLEVFLPDKPPGRDWDSFPDLLHPALKTYYVKSLVRDLSESLEGGDVEIRIDINPGNNAVGEKDDMKENALHWAIWRKDDDIAERILSMSGSALDEGNIAGRTPLHLASGRGTLKSLQLLLAHGFDVDRRSYGETPLSEAVRRRDAAKVALLLTEGRATPDLHLDEDTPTALWVAASINDMTIVNSLLAYPAVNVDVQNIEQKTPLHVVIERHGDKGLEVVRALRTRAVASLGMKDNSGLTPLSLAEAQGYSQVVQEFRKP</sequence>
<evidence type="ECO:0000313" key="4">
    <source>
        <dbReference type="EMBL" id="KAF2158482.1"/>
    </source>
</evidence>
<dbReference type="InterPro" id="IPR002110">
    <property type="entry name" value="Ankyrin_rpt"/>
</dbReference>
<dbReference type="EMBL" id="ML993661">
    <property type="protein sequence ID" value="KAF2158482.1"/>
    <property type="molecule type" value="Genomic_DNA"/>
</dbReference>
<evidence type="ECO:0000256" key="1">
    <source>
        <dbReference type="ARBA" id="ARBA00022737"/>
    </source>
</evidence>
<keyword evidence="5" id="KW-1185">Reference proteome</keyword>
<accession>A0A6A6BY53</accession>
<dbReference type="Gene3D" id="1.25.40.20">
    <property type="entry name" value="Ankyrin repeat-containing domain"/>
    <property type="match status" value="2"/>
</dbReference>
<proteinExistence type="predicted"/>
<evidence type="ECO:0000256" key="3">
    <source>
        <dbReference type="PROSITE-ProRule" id="PRU00023"/>
    </source>
</evidence>
<organism evidence="4 5">
    <name type="scientific">Zasmidium cellare ATCC 36951</name>
    <dbReference type="NCBI Taxonomy" id="1080233"/>
    <lineage>
        <taxon>Eukaryota</taxon>
        <taxon>Fungi</taxon>
        <taxon>Dikarya</taxon>
        <taxon>Ascomycota</taxon>
        <taxon>Pezizomycotina</taxon>
        <taxon>Dothideomycetes</taxon>
        <taxon>Dothideomycetidae</taxon>
        <taxon>Mycosphaerellales</taxon>
        <taxon>Mycosphaerellaceae</taxon>
        <taxon>Zasmidium</taxon>
    </lineage>
</organism>